<dbReference type="AlphaFoldDB" id="A0A8I1AL15"/>
<dbReference type="RefSeq" id="WP_151781720.1">
    <property type="nucleotide sequence ID" value="NZ_BKNL01000122.1"/>
</dbReference>
<evidence type="ECO:0000313" key="2">
    <source>
        <dbReference type="Proteomes" id="UP000644140"/>
    </source>
</evidence>
<evidence type="ECO:0000313" key="1">
    <source>
        <dbReference type="EMBL" id="UUN96424.1"/>
    </source>
</evidence>
<proteinExistence type="predicted"/>
<organism evidence="1 2">
    <name type="scientific">Acinetobacter bereziniae</name>
    <name type="common">Acinetobacter genomosp. 10</name>
    <dbReference type="NCBI Taxonomy" id="106648"/>
    <lineage>
        <taxon>Bacteria</taxon>
        <taxon>Pseudomonadati</taxon>
        <taxon>Pseudomonadota</taxon>
        <taxon>Gammaproteobacteria</taxon>
        <taxon>Moraxellales</taxon>
        <taxon>Moraxellaceae</taxon>
        <taxon>Acinetobacter</taxon>
    </lineage>
</organism>
<gene>
    <name evidence="1" type="ORF">I9054_013680</name>
</gene>
<dbReference type="EMBL" id="CP092085">
    <property type="protein sequence ID" value="UUN96424.1"/>
    <property type="molecule type" value="Genomic_DNA"/>
</dbReference>
<dbReference type="Proteomes" id="UP000644140">
    <property type="component" value="Chromosome"/>
</dbReference>
<protein>
    <submittedName>
        <fullName evidence="1">Uncharacterized protein</fullName>
    </submittedName>
</protein>
<name>A0A8I1AL15_ACIBZ</name>
<reference evidence="1" key="1">
    <citation type="submission" date="2022-02" db="EMBL/GenBank/DDBJ databases">
        <title>Characterization of Tn125 harboring carbapenem-resistant Acinetobacter bereziniae clinical isolates.</title>
        <authorList>
            <person name="Wong N.-K."/>
            <person name="Pan Q."/>
        </authorList>
    </citation>
    <scope>NUCLEOTIDE SEQUENCE</scope>
    <source>
        <strain evidence="1">GD03393</strain>
    </source>
</reference>
<sequence length="110" mass="13025">MKLNQNQILSLESLKDRDEICESIYNEILENSLLLSIYDHEIQHLKTEIYNSFDLLVTQLITDNGVMIELIIWNVILRKKFLFDENIQKFIFASNVKAKDLLSVLEYEMN</sequence>
<accession>A0A8I1AL15</accession>